<keyword evidence="5" id="KW-0460">Magnesium</keyword>
<dbReference type="EMBL" id="DSKP01000082">
    <property type="protein sequence ID" value="HEB48621.1"/>
    <property type="molecule type" value="Genomic_DNA"/>
</dbReference>
<dbReference type="GO" id="GO:0090729">
    <property type="term" value="F:toxin activity"/>
    <property type="evidence" value="ECO:0007669"/>
    <property type="project" value="UniProtKB-KW"/>
</dbReference>
<dbReference type="InterPro" id="IPR029060">
    <property type="entry name" value="PIN-like_dom_sf"/>
</dbReference>
<evidence type="ECO:0000256" key="1">
    <source>
        <dbReference type="ARBA" id="ARBA00022649"/>
    </source>
</evidence>
<dbReference type="Pfam" id="PF01850">
    <property type="entry name" value="PIN"/>
    <property type="match status" value="1"/>
</dbReference>
<dbReference type="InterPro" id="IPR022907">
    <property type="entry name" value="VapC_family"/>
</dbReference>
<gene>
    <name evidence="5" type="primary">vapC</name>
    <name evidence="7" type="ORF">ENP77_02350</name>
</gene>
<comment type="function">
    <text evidence="5">Toxic component of a toxin-antitoxin (TA) system. An RNase.</text>
</comment>
<protein>
    <recommendedName>
        <fullName evidence="5">Ribonuclease VapC</fullName>
        <shortName evidence="5">RNase VapC</shortName>
        <ecNumber evidence="5">3.1.-.-</ecNumber>
    </recommendedName>
    <alternativeName>
        <fullName evidence="5">Putative toxin VapC</fullName>
    </alternativeName>
</protein>
<keyword evidence="2 5" id="KW-0540">Nuclease</keyword>
<comment type="similarity">
    <text evidence="5">Belongs to the PINc/VapC protein family.</text>
</comment>
<evidence type="ECO:0000256" key="5">
    <source>
        <dbReference type="HAMAP-Rule" id="MF_00265"/>
    </source>
</evidence>
<dbReference type="HAMAP" id="MF_00265">
    <property type="entry name" value="VapC_Nob1"/>
    <property type="match status" value="1"/>
</dbReference>
<dbReference type="InterPro" id="IPR002716">
    <property type="entry name" value="PIN_dom"/>
</dbReference>
<comment type="caution">
    <text evidence="7">The sequence shown here is derived from an EMBL/GenBank/DDBJ whole genome shotgun (WGS) entry which is preliminary data.</text>
</comment>
<dbReference type="SUPFAM" id="SSF88723">
    <property type="entry name" value="PIN domain-like"/>
    <property type="match status" value="1"/>
</dbReference>
<keyword evidence="4 5" id="KW-0378">Hydrolase</keyword>
<accession>A0A7C1T2G9</accession>
<feature type="domain" description="PIN" evidence="6">
    <location>
        <begin position="4"/>
        <end position="124"/>
    </location>
</feature>
<dbReference type="Gene3D" id="3.40.50.1010">
    <property type="entry name" value="5'-nuclease"/>
    <property type="match status" value="1"/>
</dbReference>
<comment type="caution">
    <text evidence="5">Lacks conserved residue(s) required for the propagation of feature annotation.</text>
</comment>
<evidence type="ECO:0000256" key="4">
    <source>
        <dbReference type="ARBA" id="ARBA00022801"/>
    </source>
</evidence>
<keyword evidence="1 5" id="KW-1277">Toxin-antitoxin system</keyword>
<dbReference type="EC" id="3.1.-.-" evidence="5"/>
<evidence type="ECO:0000259" key="6">
    <source>
        <dbReference type="Pfam" id="PF01850"/>
    </source>
</evidence>
<evidence type="ECO:0000313" key="7">
    <source>
        <dbReference type="EMBL" id="HEB48621.1"/>
    </source>
</evidence>
<proteinExistence type="inferred from homology"/>
<comment type="cofactor">
    <cofactor evidence="5">
        <name>Mg(2+)</name>
        <dbReference type="ChEBI" id="CHEBI:18420"/>
    </cofactor>
</comment>
<evidence type="ECO:0000256" key="3">
    <source>
        <dbReference type="ARBA" id="ARBA00022723"/>
    </source>
</evidence>
<keyword evidence="3 5" id="KW-0479">Metal-binding</keyword>
<dbReference type="GO" id="GO:0000287">
    <property type="term" value="F:magnesium ion binding"/>
    <property type="evidence" value="ECO:0007669"/>
    <property type="project" value="UniProtKB-UniRule"/>
</dbReference>
<reference evidence="7" key="1">
    <citation type="journal article" date="2020" name="mSystems">
        <title>Genome- and Community-Level Interaction Insights into Carbon Utilization and Element Cycling Functions of Hydrothermarchaeota in Hydrothermal Sediment.</title>
        <authorList>
            <person name="Zhou Z."/>
            <person name="Liu Y."/>
            <person name="Xu W."/>
            <person name="Pan J."/>
            <person name="Luo Z.H."/>
            <person name="Li M."/>
        </authorList>
    </citation>
    <scope>NUCLEOTIDE SEQUENCE [LARGE SCALE GENOMIC DNA]</scope>
    <source>
        <strain evidence="7">SpSt-25</strain>
    </source>
</reference>
<evidence type="ECO:0000256" key="2">
    <source>
        <dbReference type="ARBA" id="ARBA00022722"/>
    </source>
</evidence>
<dbReference type="GO" id="GO:0016787">
    <property type="term" value="F:hydrolase activity"/>
    <property type="evidence" value="ECO:0007669"/>
    <property type="project" value="UniProtKB-KW"/>
</dbReference>
<organism evidence="7">
    <name type="scientific">Thermofilum pendens</name>
    <dbReference type="NCBI Taxonomy" id="2269"/>
    <lineage>
        <taxon>Archaea</taxon>
        <taxon>Thermoproteota</taxon>
        <taxon>Thermoprotei</taxon>
        <taxon>Thermofilales</taxon>
        <taxon>Thermofilaceae</taxon>
        <taxon>Thermofilum</taxon>
    </lineage>
</organism>
<dbReference type="AlphaFoldDB" id="A0A7C1T2G9"/>
<name>A0A7C1T2G9_THEPE</name>
<feature type="binding site" evidence="5">
    <location>
        <position position="100"/>
    </location>
    <ligand>
        <name>Mg(2+)</name>
        <dbReference type="ChEBI" id="CHEBI:18420"/>
    </ligand>
</feature>
<keyword evidence="5" id="KW-0800">Toxin</keyword>
<dbReference type="GO" id="GO:0004540">
    <property type="term" value="F:RNA nuclease activity"/>
    <property type="evidence" value="ECO:0007669"/>
    <property type="project" value="InterPro"/>
</dbReference>
<sequence>MTVYLVETDIVLAAASTRDKNHATALEVLRRVKPLLFSPYSLVELDLLVGSGRIRVILPDFYWALESLLAYYGVSVPPPQPLHLGKALALRAEYGLSYFDSLHAAVAVSTGATLVSFDKRYAIIRELAYLHPSELVKGLKGS</sequence>